<protein>
    <submittedName>
        <fullName evidence="2">IS3 family transposase</fullName>
    </submittedName>
</protein>
<dbReference type="GO" id="GO:0006313">
    <property type="term" value="P:DNA transposition"/>
    <property type="evidence" value="ECO:0007669"/>
    <property type="project" value="InterPro"/>
</dbReference>
<dbReference type="Pfam" id="PF00665">
    <property type="entry name" value="rve"/>
    <property type="match status" value="1"/>
</dbReference>
<dbReference type="GO" id="GO:0004803">
    <property type="term" value="F:transposase activity"/>
    <property type="evidence" value="ECO:0007669"/>
    <property type="project" value="InterPro"/>
</dbReference>
<dbReference type="KEGG" id="bann:JFN94_12235"/>
<dbReference type="PROSITE" id="PS50994">
    <property type="entry name" value="INTEGRASE"/>
    <property type="match status" value="1"/>
</dbReference>
<dbReference type="EMBL" id="CP066769">
    <property type="protein sequence ID" value="QQK01851.1"/>
    <property type="molecule type" value="Genomic_DNA"/>
</dbReference>
<feature type="domain" description="Integrase catalytic" evidence="1">
    <location>
        <begin position="198"/>
        <end position="362"/>
    </location>
</feature>
<dbReference type="InterPro" id="IPR036397">
    <property type="entry name" value="RNaseH_sf"/>
</dbReference>
<dbReference type="InterPro" id="IPR001584">
    <property type="entry name" value="Integrase_cat-core"/>
</dbReference>
<evidence type="ECO:0000313" key="3">
    <source>
        <dbReference type="Proteomes" id="UP000596205"/>
    </source>
</evidence>
<organism evidence="2 3">
    <name type="scientific">Burkholderia anthina</name>
    <dbReference type="NCBI Taxonomy" id="179879"/>
    <lineage>
        <taxon>Bacteria</taxon>
        <taxon>Pseudomonadati</taxon>
        <taxon>Pseudomonadota</taxon>
        <taxon>Betaproteobacteria</taxon>
        <taxon>Burkholderiales</taxon>
        <taxon>Burkholderiaceae</taxon>
        <taxon>Burkholderia</taxon>
        <taxon>Burkholderia cepacia complex</taxon>
    </lineage>
</organism>
<accession>A0A7T6VDD2</accession>
<dbReference type="InterPro" id="IPR009057">
    <property type="entry name" value="Homeodomain-like_sf"/>
</dbReference>
<dbReference type="PANTHER" id="PTHR47515">
    <property type="entry name" value="LOW CALCIUM RESPONSE LOCUS PROTEIN T"/>
    <property type="match status" value="1"/>
</dbReference>
<dbReference type="InterPro" id="IPR002514">
    <property type="entry name" value="Transposase_8"/>
</dbReference>
<name>A0A7T6VDD2_9BURK</name>
<dbReference type="SUPFAM" id="SSF53098">
    <property type="entry name" value="Ribonuclease H-like"/>
    <property type="match status" value="1"/>
</dbReference>
<dbReference type="Gene3D" id="3.30.420.10">
    <property type="entry name" value="Ribonuclease H-like superfamily/Ribonuclease H"/>
    <property type="match status" value="1"/>
</dbReference>
<dbReference type="InterPro" id="IPR012337">
    <property type="entry name" value="RNaseH-like_sf"/>
</dbReference>
<proteinExistence type="predicted"/>
<dbReference type="AlphaFoldDB" id="A0A7T6VDD2"/>
<reference evidence="2 3" key="1">
    <citation type="submission" date="2020-12" db="EMBL/GenBank/DDBJ databases">
        <title>Complete genome sequence of Burkholderia anthina BJQ0011.</title>
        <authorList>
            <person name="Xu Y."/>
        </authorList>
    </citation>
    <scope>NUCLEOTIDE SEQUENCE [LARGE SCALE GENOMIC DNA]</scope>
    <source>
        <strain evidence="2 3">BJQ0011</strain>
    </source>
</reference>
<dbReference type="PANTHER" id="PTHR47515:SF2">
    <property type="entry name" value="INTEGRASE CORE DOMAIN PROTEIN"/>
    <property type="match status" value="1"/>
</dbReference>
<dbReference type="GO" id="GO:0003677">
    <property type="term" value="F:DNA binding"/>
    <property type="evidence" value="ECO:0007669"/>
    <property type="project" value="InterPro"/>
</dbReference>
<dbReference type="SUPFAM" id="SSF46689">
    <property type="entry name" value="Homeodomain-like"/>
    <property type="match status" value="1"/>
</dbReference>
<dbReference type="NCBIfam" id="NF033516">
    <property type="entry name" value="transpos_IS3"/>
    <property type="match status" value="1"/>
</dbReference>
<dbReference type="GO" id="GO:0015074">
    <property type="term" value="P:DNA integration"/>
    <property type="evidence" value="ECO:0007669"/>
    <property type="project" value="InterPro"/>
</dbReference>
<evidence type="ECO:0000259" key="1">
    <source>
        <dbReference type="PROSITE" id="PS50994"/>
    </source>
</evidence>
<sequence length="362" mass="42363">MKKSRFTDSQIMDALKRVESGLSVPDLCRELGISTATFYKWRSKYGGMDVSLIARMKELEAENARLRKMYVEEKIKAEIVAEALAKKGLRPSCRRKMAMHAVSSRGVSIRLACEAFGISQACYRYVGRRSAENDEIANWLLRLTDNHRNWGFGLCFLYLRNVKGFGWNHKRVYRIYCELELNLRIKPRKRLVRQVPEPLAVPSAVNQVWSMDFMHDQLADGRSIRLFNVIDDFNREALGIEIDFSLPSERVIRALRQIIGWRGRPKAIRCDNGPEYLSAAIIEWARQYGIRLDYIQPGKPQQNAYVERFNRTVRYEWLSQYHWEDLDHVQRFATDWMWTYNHDRPNMALGGFTPKQRLAMAA</sequence>
<dbReference type="RefSeq" id="WP_199568497.1">
    <property type="nucleotide sequence ID" value="NZ_CP066769.1"/>
</dbReference>
<evidence type="ECO:0000313" key="2">
    <source>
        <dbReference type="EMBL" id="QQK01851.1"/>
    </source>
</evidence>
<dbReference type="Pfam" id="PF01527">
    <property type="entry name" value="HTH_Tnp_1"/>
    <property type="match status" value="1"/>
</dbReference>
<gene>
    <name evidence="2" type="ORF">JFN94_12235</name>
</gene>
<dbReference type="InterPro" id="IPR048020">
    <property type="entry name" value="Transpos_IS3"/>
</dbReference>
<dbReference type="Proteomes" id="UP000596205">
    <property type="component" value="Chromosome 1"/>
</dbReference>